<dbReference type="EMBL" id="WBOT01000004">
    <property type="protein sequence ID" value="KAB2331919.1"/>
    <property type="molecule type" value="Genomic_DNA"/>
</dbReference>
<feature type="chain" id="PRO_5030790904" evidence="1">
    <location>
        <begin position="28"/>
        <end position="197"/>
    </location>
</feature>
<evidence type="ECO:0000256" key="1">
    <source>
        <dbReference type="SAM" id="SignalP"/>
    </source>
</evidence>
<keyword evidence="3" id="KW-1185">Reference proteome</keyword>
<dbReference type="InterPro" id="IPR023833">
    <property type="entry name" value="Signal_pept_SipW-depend-type"/>
</dbReference>
<dbReference type="OrthoDB" id="2660939at2"/>
<dbReference type="NCBIfam" id="TIGR04088">
    <property type="entry name" value="cognate_SipW"/>
    <property type="match status" value="1"/>
</dbReference>
<organism evidence="2 3">
    <name type="scientific">Bacillus mesophilum</name>
    <dbReference type="NCBI Taxonomy" id="1071718"/>
    <lineage>
        <taxon>Bacteria</taxon>
        <taxon>Bacillati</taxon>
        <taxon>Bacillota</taxon>
        <taxon>Bacilli</taxon>
        <taxon>Bacillales</taxon>
        <taxon>Bacillaceae</taxon>
        <taxon>Bacillus</taxon>
    </lineage>
</organism>
<keyword evidence="2" id="KW-0131">Cell cycle</keyword>
<evidence type="ECO:0000313" key="2">
    <source>
        <dbReference type="EMBL" id="KAB2331919.1"/>
    </source>
</evidence>
<dbReference type="GO" id="GO:0051301">
    <property type="term" value="P:cell division"/>
    <property type="evidence" value="ECO:0007669"/>
    <property type="project" value="UniProtKB-KW"/>
</dbReference>
<sequence length="197" mass="21393">MSIKKKLGLGIASAALGMSLVGGGTFAYFNDTEVNNSSFAAGTLDINVKGNDTDNAIINVSNIKPGDTMTRNFKLNNTGSLNVSRVLLTSEYTQTGVDGNADFGDHIKVQFIDNKDKKTRVVHETTLKALSTSNVTDRDVLGWFLGGEEDGLRAGTSDDLQVKFEFVDNKQDQNAFQGASLQLEWTFEAQQTRGESR</sequence>
<accession>A0A7V7UUS6</accession>
<dbReference type="Proteomes" id="UP000441354">
    <property type="component" value="Unassembled WGS sequence"/>
</dbReference>
<reference evidence="2 3" key="1">
    <citation type="journal article" date="2014" name="Arch. Microbiol.">
        <title>Bacillus mesophilum sp. nov., strain IITR-54T, a novel 4-chlorobiphenyl dechlorinating bacterium.</title>
        <authorList>
            <person name="Manickam N."/>
            <person name="Singh N.K."/>
            <person name="Bajaj A."/>
            <person name="Kumar R.M."/>
            <person name="Kaur G."/>
            <person name="Kaur N."/>
            <person name="Bala M."/>
            <person name="Kumar A."/>
            <person name="Mayilraj S."/>
        </authorList>
    </citation>
    <scope>NUCLEOTIDE SEQUENCE [LARGE SCALE GENOMIC DNA]</scope>
    <source>
        <strain evidence="2 3">IITR-54</strain>
    </source>
</reference>
<proteinExistence type="predicted"/>
<gene>
    <name evidence="2" type="ORF">F7732_14740</name>
</gene>
<dbReference type="AlphaFoldDB" id="A0A7V7UUS6"/>
<comment type="caution">
    <text evidence="2">The sequence shown here is derived from an EMBL/GenBank/DDBJ whole genome shotgun (WGS) entry which is preliminary data.</text>
</comment>
<keyword evidence="2" id="KW-0132">Cell division</keyword>
<keyword evidence="1" id="KW-0732">Signal</keyword>
<evidence type="ECO:0000313" key="3">
    <source>
        <dbReference type="Proteomes" id="UP000441354"/>
    </source>
</evidence>
<dbReference type="Pfam" id="PF12389">
    <property type="entry name" value="Peptidase_M73"/>
    <property type="match status" value="1"/>
</dbReference>
<dbReference type="InterPro" id="IPR022121">
    <property type="entry name" value="Peptidase_M73_camelysin"/>
</dbReference>
<dbReference type="RefSeq" id="WP_151574780.1">
    <property type="nucleotide sequence ID" value="NZ_WBOT01000004.1"/>
</dbReference>
<name>A0A7V7UUS6_9BACI</name>
<feature type="signal peptide" evidence="1">
    <location>
        <begin position="1"/>
        <end position="27"/>
    </location>
</feature>
<protein>
    <submittedName>
        <fullName evidence="2">Cell division protein FtsN</fullName>
    </submittedName>
</protein>